<sequence>MRIRYLLPVALVLLALAFSGCLRENAIKLNYALGPTLTPCSGEVVIFKFADKRKMSRLGSDSDGTPITALSDVADWVGWALFDELRAAGCEVKYRTSTVTPGETPLVTGEVLEATLNQTGTTTYAGKVVVRVTVTKPGQPAHTEKFTSEVEDVAVPGYGTPSDIMAEVLRGLMAEAVPTICANL</sequence>
<keyword evidence="2" id="KW-1185">Reference proteome</keyword>
<gene>
    <name evidence="1" type="ORF">GM415_06290</name>
</gene>
<dbReference type="KEGG" id="psel:GM415_06290"/>
<dbReference type="AlphaFoldDB" id="A0A6I6JGV5"/>
<accession>A0A6I6JGV5</accession>
<dbReference type="RefSeq" id="WP_158946968.1">
    <property type="nucleotide sequence ID" value="NZ_CP046400.1"/>
</dbReference>
<evidence type="ECO:0000313" key="1">
    <source>
        <dbReference type="EMBL" id="QGY39743.1"/>
    </source>
</evidence>
<protein>
    <recommendedName>
        <fullName evidence="3">Lipoprotein</fullName>
    </recommendedName>
</protein>
<name>A0A6I6JGV5_9BACT</name>
<organism evidence="1 2">
    <name type="scientific">Pseudodesulfovibrio cashew</name>
    <dbReference type="NCBI Taxonomy" id="2678688"/>
    <lineage>
        <taxon>Bacteria</taxon>
        <taxon>Pseudomonadati</taxon>
        <taxon>Thermodesulfobacteriota</taxon>
        <taxon>Desulfovibrionia</taxon>
        <taxon>Desulfovibrionales</taxon>
        <taxon>Desulfovibrionaceae</taxon>
    </lineage>
</organism>
<dbReference type="Proteomes" id="UP000428328">
    <property type="component" value="Chromosome"/>
</dbReference>
<dbReference type="EMBL" id="CP046400">
    <property type="protein sequence ID" value="QGY39743.1"/>
    <property type="molecule type" value="Genomic_DNA"/>
</dbReference>
<proteinExistence type="predicted"/>
<reference evidence="1 2" key="1">
    <citation type="submission" date="2019-11" db="EMBL/GenBank/DDBJ databases">
        <authorList>
            <person name="Zheng R.K."/>
            <person name="Sun C.M."/>
        </authorList>
    </citation>
    <scope>NUCLEOTIDE SEQUENCE [LARGE SCALE GENOMIC DNA]</scope>
    <source>
        <strain evidence="1 2">SRB007</strain>
    </source>
</reference>
<dbReference type="PROSITE" id="PS51257">
    <property type="entry name" value="PROKAR_LIPOPROTEIN"/>
    <property type="match status" value="1"/>
</dbReference>
<evidence type="ECO:0008006" key="3">
    <source>
        <dbReference type="Google" id="ProtNLM"/>
    </source>
</evidence>
<evidence type="ECO:0000313" key="2">
    <source>
        <dbReference type="Proteomes" id="UP000428328"/>
    </source>
</evidence>